<dbReference type="RefSeq" id="WP_379938932.1">
    <property type="nucleotide sequence ID" value="NZ_JBHTIB010000002.1"/>
</dbReference>
<accession>A0ABW3BPU9</accession>
<protein>
    <recommendedName>
        <fullName evidence="3">Lipocalin-like domain-containing protein</fullName>
    </recommendedName>
</protein>
<proteinExistence type="predicted"/>
<reference evidence="2" key="1">
    <citation type="journal article" date="2019" name="Int. J. Syst. Evol. Microbiol.">
        <title>The Global Catalogue of Microorganisms (GCM) 10K type strain sequencing project: providing services to taxonomists for standard genome sequencing and annotation.</title>
        <authorList>
            <consortium name="The Broad Institute Genomics Platform"/>
            <consortium name="The Broad Institute Genome Sequencing Center for Infectious Disease"/>
            <person name="Wu L."/>
            <person name="Ma J."/>
        </authorList>
    </citation>
    <scope>NUCLEOTIDE SEQUENCE [LARGE SCALE GENOMIC DNA]</scope>
    <source>
        <strain evidence="2">CCUG 60529</strain>
    </source>
</reference>
<dbReference type="Proteomes" id="UP001597011">
    <property type="component" value="Unassembled WGS sequence"/>
</dbReference>
<gene>
    <name evidence="1" type="ORF">ACFQ0I_02155</name>
</gene>
<evidence type="ECO:0000313" key="2">
    <source>
        <dbReference type="Proteomes" id="UP001597011"/>
    </source>
</evidence>
<dbReference type="SUPFAM" id="SSF82171">
    <property type="entry name" value="DPP6 N-terminal domain-like"/>
    <property type="match status" value="1"/>
</dbReference>
<organism evidence="1 2">
    <name type="scientific">Mariniflexile aquimaris</name>
    <dbReference type="NCBI Taxonomy" id="881009"/>
    <lineage>
        <taxon>Bacteria</taxon>
        <taxon>Pseudomonadati</taxon>
        <taxon>Bacteroidota</taxon>
        <taxon>Flavobacteriia</taxon>
        <taxon>Flavobacteriales</taxon>
        <taxon>Flavobacteriaceae</taxon>
        <taxon>Mariniflexile</taxon>
    </lineage>
</organism>
<evidence type="ECO:0008006" key="3">
    <source>
        <dbReference type="Google" id="ProtNLM"/>
    </source>
</evidence>
<evidence type="ECO:0000313" key="1">
    <source>
        <dbReference type="EMBL" id="MFD0834554.1"/>
    </source>
</evidence>
<dbReference type="EMBL" id="JBHTIB010000002">
    <property type="protein sequence ID" value="MFD0834554.1"/>
    <property type="molecule type" value="Genomic_DNA"/>
</dbReference>
<sequence>MDSNKSVMKDAKKENLYGAWSIYKVEHKGISRNVTPNIEQCGRDFFIYNENQDYEEFLYQESFTCAPTLNKLKWELNNGIITLYNSDNSASEIITINSISANNFVFTATIDFDGDNVKEAYTFTAYRYLPPNEIDIYTSTFYRVEEPMFTNQIEFKWNQYNGYNSFLKYEIYRSNDGCSINTAELIKTIENVSTTSFIDENPPVAGSFCYFLKIYTDKGLLGESDPKYVATEFIIPKNVAIVNSSYTNNSITFFWEKYSGYYFSHYEIRVQDQNTSSSYNVETVKIIDDINITSFTDYNPPYVNNPVYSIYVHNIFGNSSPLDMNKNMVQIGFTRDDLLDFNNFRFLSFDAQSHSFFSYGKSIKNEMRLVKYDYLNKKIIAEAFKLPTSSTDTEMKLITSENGKELIFVQGSDLWVYDAANLIYKYALKSSYSLVNSFAYLSSNIWVIADGDYVKTYKRNGSEFLKIDEKLHFPDHQGSFNYEITKIDTNTILLSHNNEGRAIQYTINTEGQITNNGIKQMPLYAKYNSDIGVNYTGKLILNKNRNTIYSSVNYSAVASYANPIISLNFNKLGTKIFGTNNDVGTSGNYNHFKKELIVYDVSNQGLTKLTTNGYPLYVAEDDSGNIVSLSSGFPRTGYYSYRISDVADLFVEIIK</sequence>
<keyword evidence="2" id="KW-1185">Reference proteome</keyword>
<comment type="caution">
    <text evidence="1">The sequence shown here is derived from an EMBL/GenBank/DDBJ whole genome shotgun (WGS) entry which is preliminary data.</text>
</comment>
<name>A0ABW3BPU9_9FLAO</name>